<dbReference type="InterPro" id="IPR044669">
    <property type="entry name" value="YneE/VCCN1/2-like"/>
</dbReference>
<evidence type="ECO:0000313" key="9">
    <source>
        <dbReference type="EMBL" id="KAI3424312.1"/>
    </source>
</evidence>
<evidence type="ECO:0000256" key="5">
    <source>
        <dbReference type="ARBA" id="ARBA00022989"/>
    </source>
</evidence>
<evidence type="ECO:0000256" key="6">
    <source>
        <dbReference type="ARBA" id="ARBA00023065"/>
    </source>
</evidence>
<feature type="compositionally biased region" description="Low complexity" evidence="8">
    <location>
        <begin position="46"/>
        <end position="55"/>
    </location>
</feature>
<keyword evidence="2" id="KW-0813">Transport</keyword>
<evidence type="ECO:0000256" key="4">
    <source>
        <dbReference type="ARBA" id="ARBA00022692"/>
    </source>
</evidence>
<accession>A0A9D4YSK8</accession>
<keyword evidence="6" id="KW-0406">Ion transport</keyword>
<dbReference type="PANTHER" id="PTHR33281:SF19">
    <property type="entry name" value="VOLTAGE-DEPENDENT ANION CHANNEL-FORMING PROTEIN YNEE"/>
    <property type="match status" value="1"/>
</dbReference>
<reference evidence="9" key="2">
    <citation type="submission" date="2020-11" db="EMBL/GenBank/DDBJ databases">
        <authorList>
            <person name="Cecchin M."/>
            <person name="Marcolungo L."/>
            <person name="Rossato M."/>
            <person name="Girolomoni L."/>
            <person name="Cosentino E."/>
            <person name="Cuine S."/>
            <person name="Li-Beisson Y."/>
            <person name="Delledonne M."/>
            <person name="Ballottari M."/>
        </authorList>
    </citation>
    <scope>NUCLEOTIDE SEQUENCE</scope>
    <source>
        <strain evidence="9">211/11P</strain>
        <tissue evidence="9">Whole cell</tissue>
    </source>
</reference>
<proteinExistence type="predicted"/>
<name>A0A9D4YSK8_CHLVU</name>
<dbReference type="EMBL" id="SIDB01000013">
    <property type="protein sequence ID" value="KAI3424312.1"/>
    <property type="molecule type" value="Genomic_DNA"/>
</dbReference>
<reference evidence="9" key="1">
    <citation type="journal article" date="2019" name="Plant J.">
        <title>Chlorella vulgaris genome assembly and annotation reveals the molecular basis for metabolic acclimation to high light conditions.</title>
        <authorList>
            <person name="Cecchin M."/>
            <person name="Marcolungo L."/>
            <person name="Rossato M."/>
            <person name="Girolomoni L."/>
            <person name="Cosentino E."/>
            <person name="Cuine S."/>
            <person name="Li-Beisson Y."/>
            <person name="Delledonne M."/>
            <person name="Ballottari M."/>
        </authorList>
    </citation>
    <scope>NUCLEOTIDE SEQUENCE</scope>
    <source>
        <strain evidence="9">211/11P</strain>
    </source>
</reference>
<evidence type="ECO:0000313" key="10">
    <source>
        <dbReference type="Proteomes" id="UP001055712"/>
    </source>
</evidence>
<dbReference type="Pfam" id="PF25539">
    <property type="entry name" value="Bestrophin_2"/>
    <property type="match status" value="1"/>
</dbReference>
<gene>
    <name evidence="9" type="ORF">D9Q98_009865</name>
</gene>
<evidence type="ECO:0000256" key="7">
    <source>
        <dbReference type="ARBA" id="ARBA00023136"/>
    </source>
</evidence>
<organism evidence="9 10">
    <name type="scientific">Chlorella vulgaris</name>
    <name type="common">Green alga</name>
    <dbReference type="NCBI Taxonomy" id="3077"/>
    <lineage>
        <taxon>Eukaryota</taxon>
        <taxon>Viridiplantae</taxon>
        <taxon>Chlorophyta</taxon>
        <taxon>core chlorophytes</taxon>
        <taxon>Trebouxiophyceae</taxon>
        <taxon>Chlorellales</taxon>
        <taxon>Chlorellaceae</taxon>
        <taxon>Chlorella clade</taxon>
        <taxon>Chlorella</taxon>
    </lineage>
</organism>
<dbReference type="AlphaFoldDB" id="A0A9D4YSK8"/>
<feature type="region of interest" description="Disordered" evidence="8">
    <location>
        <begin position="29"/>
        <end position="85"/>
    </location>
</feature>
<evidence type="ECO:0000256" key="8">
    <source>
        <dbReference type="SAM" id="MobiDB-lite"/>
    </source>
</evidence>
<dbReference type="Proteomes" id="UP001055712">
    <property type="component" value="Unassembled WGS sequence"/>
</dbReference>
<keyword evidence="7" id="KW-0472">Membrane</keyword>
<evidence type="ECO:0000256" key="1">
    <source>
        <dbReference type="ARBA" id="ARBA00004651"/>
    </source>
</evidence>
<keyword evidence="10" id="KW-1185">Reference proteome</keyword>
<comment type="subcellular location">
    <subcellularLocation>
        <location evidence="1">Cell membrane</location>
        <topology evidence="1">Multi-pass membrane protein</topology>
    </subcellularLocation>
</comment>
<dbReference type="OrthoDB" id="1368at2759"/>
<protein>
    <submittedName>
        <fullName evidence="9">Uncharacterized protein</fullName>
    </submittedName>
</protein>
<dbReference type="PANTHER" id="PTHR33281">
    <property type="entry name" value="UPF0187 PROTEIN YNEE"/>
    <property type="match status" value="1"/>
</dbReference>
<dbReference type="GO" id="GO:0005886">
    <property type="term" value="C:plasma membrane"/>
    <property type="evidence" value="ECO:0007669"/>
    <property type="project" value="UniProtKB-SubCell"/>
</dbReference>
<evidence type="ECO:0000256" key="2">
    <source>
        <dbReference type="ARBA" id="ARBA00022448"/>
    </source>
</evidence>
<dbReference type="GO" id="GO:0005254">
    <property type="term" value="F:chloride channel activity"/>
    <property type="evidence" value="ECO:0007669"/>
    <property type="project" value="InterPro"/>
</dbReference>
<sequence>MMHASPPALPKLALRPLRLPQATDTARLAAGTRRAAAHGPRRRAAPVRASGGSAPDVAVSLSSTAPRSPRTAAQKEDTWSLEEGSLESVELDQNKEQGRRHMRELSNFTFRRWAFHRSTSRYVRHMSGIFQSRIVRGLAQPLLSVGGTATAVCLYEQALQDGYLPAYFPSLVLPTLPFDITSFALSLLLVFRTNTSYDRWQQAMSAWGDIGTRSRDTLRQLLASSSRTGNGQGGGPAAMLAAASTGRWLVAFSRSLKAQLTEDSDVGAELQGVLTPTEMALLLAANHRPMFVLAVLTELAEAAPLRDSQRNRIDENFTFLEDQLGKCERLLRTPIPLSYTRHTSRFMVIWLSCLPLGLWSACRWGTVPLTIVISFLLLGIEEIGVAIEEPFGILPLEELCRELEFSLSDILEQAVSSKTAAKEAAAATQQAAAALAAASAAAAAEAAAAASAAASTAAAAAADKDAAAAAAAATASSNVAPFVLGTIGLGRSKAASRQAMPASAIFASYDDSEA</sequence>
<comment type="caution">
    <text evidence="9">The sequence shown here is derived from an EMBL/GenBank/DDBJ whole genome shotgun (WGS) entry which is preliminary data.</text>
</comment>
<feature type="compositionally biased region" description="Basic residues" evidence="8">
    <location>
        <begin position="35"/>
        <end position="45"/>
    </location>
</feature>
<keyword evidence="3" id="KW-1003">Cell membrane</keyword>
<keyword evidence="5" id="KW-1133">Transmembrane helix</keyword>
<evidence type="ECO:0000256" key="3">
    <source>
        <dbReference type="ARBA" id="ARBA00022475"/>
    </source>
</evidence>
<keyword evidence="4" id="KW-0812">Transmembrane</keyword>